<proteinExistence type="predicted"/>
<accession>A0ABT1WDX5</accession>
<reference evidence="1 2" key="1">
    <citation type="submission" date="2022-07" db="EMBL/GenBank/DDBJ databases">
        <authorList>
            <person name="Xamxidin M."/>
            <person name="Wu M."/>
        </authorList>
    </citation>
    <scope>NUCLEOTIDE SEQUENCE [LARGE SCALE GENOMIC DNA]</scope>
    <source>
        <strain evidence="1 2">NBRC 111650</strain>
    </source>
</reference>
<organism evidence="1 2">
    <name type="scientific">Limnobacter humi</name>
    <dbReference type="NCBI Taxonomy" id="1778671"/>
    <lineage>
        <taxon>Bacteria</taxon>
        <taxon>Pseudomonadati</taxon>
        <taxon>Pseudomonadota</taxon>
        <taxon>Betaproteobacteria</taxon>
        <taxon>Burkholderiales</taxon>
        <taxon>Burkholderiaceae</taxon>
        <taxon>Limnobacter</taxon>
    </lineage>
</organism>
<comment type="caution">
    <text evidence="1">The sequence shown here is derived from an EMBL/GenBank/DDBJ whole genome shotgun (WGS) entry which is preliminary data.</text>
</comment>
<dbReference type="Proteomes" id="UP001204142">
    <property type="component" value="Unassembled WGS sequence"/>
</dbReference>
<name>A0ABT1WDX5_9BURK</name>
<keyword evidence="2" id="KW-1185">Reference proteome</keyword>
<evidence type="ECO:0000313" key="2">
    <source>
        <dbReference type="Proteomes" id="UP001204142"/>
    </source>
</evidence>
<dbReference type="EMBL" id="JANIGO010000001">
    <property type="protein sequence ID" value="MCQ8894937.1"/>
    <property type="molecule type" value="Genomic_DNA"/>
</dbReference>
<evidence type="ECO:0000313" key="1">
    <source>
        <dbReference type="EMBL" id="MCQ8894937.1"/>
    </source>
</evidence>
<protein>
    <submittedName>
        <fullName evidence="1">Uncharacterized protein</fullName>
    </submittedName>
</protein>
<dbReference type="RefSeq" id="WP_256762587.1">
    <property type="nucleotide sequence ID" value="NZ_JANIGO010000001.1"/>
</dbReference>
<gene>
    <name evidence="1" type="ORF">NQT62_00600</name>
</gene>
<sequence>MQAIHLYATPVLNNPLLQAVKLETPTASLHTGPDLDDALAVVLQAVRESQQPGALEALGQMLAYMEQLEKTSTPDSVSDAWVMLKAPVTLTV</sequence>